<evidence type="ECO:0000256" key="6">
    <source>
        <dbReference type="ARBA" id="ARBA00023004"/>
    </source>
</evidence>
<comment type="similarity">
    <text evidence="2">Belongs to the gamma-BBH/TMLD family.</text>
</comment>
<evidence type="ECO:0000256" key="2">
    <source>
        <dbReference type="ARBA" id="ARBA00008654"/>
    </source>
</evidence>
<dbReference type="VEuPathDB" id="FungiDB:I7I51_02095"/>
<dbReference type="SUPFAM" id="SSF51197">
    <property type="entry name" value="Clavaminate synthase-like"/>
    <property type="match status" value="1"/>
</dbReference>
<dbReference type="EMBL" id="CP069114">
    <property type="protein sequence ID" value="QSS65017.1"/>
    <property type="molecule type" value="Genomic_DNA"/>
</dbReference>
<keyword evidence="3" id="KW-0479">Metal-binding</keyword>
<dbReference type="InterPro" id="IPR003819">
    <property type="entry name" value="TauD/TfdA-like"/>
</dbReference>
<dbReference type="InterPro" id="IPR042098">
    <property type="entry name" value="TauD-like_sf"/>
</dbReference>
<evidence type="ECO:0000313" key="8">
    <source>
        <dbReference type="EMBL" id="QSS65017.1"/>
    </source>
</evidence>
<keyword evidence="4 8" id="KW-0223">Dioxygenase</keyword>
<evidence type="ECO:0000313" key="9">
    <source>
        <dbReference type="Proteomes" id="UP000663671"/>
    </source>
</evidence>
<evidence type="ECO:0000256" key="3">
    <source>
        <dbReference type="ARBA" id="ARBA00022723"/>
    </source>
</evidence>
<dbReference type="PANTHER" id="PTHR10696:SF25">
    <property type="entry name" value="OXIDOREDUCTASE AIM17-RELATED"/>
    <property type="match status" value="1"/>
</dbReference>
<dbReference type="InterPro" id="IPR050411">
    <property type="entry name" value="AlphaKG_dependent_hydroxylases"/>
</dbReference>
<comment type="cofactor">
    <cofactor evidence="1">
        <name>Fe(2+)</name>
        <dbReference type="ChEBI" id="CHEBI:29033"/>
    </cofactor>
</comment>
<name>A0A8A1MLQ9_AJECA</name>
<evidence type="ECO:0000256" key="4">
    <source>
        <dbReference type="ARBA" id="ARBA00022964"/>
    </source>
</evidence>
<evidence type="ECO:0000259" key="7">
    <source>
        <dbReference type="Pfam" id="PF02668"/>
    </source>
</evidence>
<gene>
    <name evidence="8" type="ORF">I7I51_02095</name>
</gene>
<evidence type="ECO:0000256" key="1">
    <source>
        <dbReference type="ARBA" id="ARBA00001954"/>
    </source>
</evidence>
<dbReference type="Pfam" id="PF02668">
    <property type="entry name" value="TauD"/>
    <property type="match status" value="1"/>
</dbReference>
<dbReference type="CDD" id="cd00250">
    <property type="entry name" value="CAS_like"/>
    <property type="match status" value="1"/>
</dbReference>
<protein>
    <submittedName>
        <fullName evidence="8">Gamma-butyrobetaine dioxygenase</fullName>
    </submittedName>
</protein>
<dbReference type="Gene3D" id="3.30.2020.30">
    <property type="match status" value="1"/>
</dbReference>
<dbReference type="InterPro" id="IPR038492">
    <property type="entry name" value="GBBH-like_N_sf"/>
</dbReference>
<dbReference type="GO" id="GO:0005739">
    <property type="term" value="C:mitochondrion"/>
    <property type="evidence" value="ECO:0007669"/>
    <property type="project" value="TreeGrafter"/>
</dbReference>
<accession>A0A8A1MLQ9</accession>
<dbReference type="GO" id="GO:0016706">
    <property type="term" value="F:2-oxoglutarate-dependent dioxygenase activity"/>
    <property type="evidence" value="ECO:0007669"/>
    <property type="project" value="UniProtKB-ARBA"/>
</dbReference>
<keyword evidence="6" id="KW-0408">Iron</keyword>
<dbReference type="GO" id="GO:0046872">
    <property type="term" value="F:metal ion binding"/>
    <property type="evidence" value="ECO:0007669"/>
    <property type="project" value="UniProtKB-KW"/>
</dbReference>
<dbReference type="GO" id="GO:0045329">
    <property type="term" value="P:carnitine biosynthetic process"/>
    <property type="evidence" value="ECO:0007669"/>
    <property type="project" value="TreeGrafter"/>
</dbReference>
<keyword evidence="5" id="KW-0560">Oxidoreductase</keyword>
<proteinExistence type="inferred from homology"/>
<sequence>MSLALAPLRQAGAKLAASRQLRRSAGRLVYASIPRASYSDSTEAYAAPRASRQIVRKIPSPPVRESSTTEKPLVRMLTTPDAPSIRSFVISSIESATVGDFRKVVVTTPNQQLVHIDSIRLRDACTCPKCVDLSSRQREFRMSDIPSDIAARTVEVQDGQLVVTWSNDIPGYDESHVSTFSPEQLSTLTAVEKFFRAKEGRRTSWNKSIMDQSQHWVSFKDYMEDDLQFFLAMRTLKHLGLIFVKDIPESPEMVEKIATRMGPLRNSFYGSTWDVRSVPDAKNVAYTNKHLDFHMDLLYMKDPPGYQLLHCLRNSFSGGESLFSDTFQAAVRLLRNDPILFDILCKTPTRFEYKNNNQHYQYSHPTIEIEGGEEFLKNPPKKNPVPYVNYVNYSPPFQAPSYLTKHLVDGRDIKLYVRAMKAFAAELGKQENIFQVKLEPGQCVIFQNRRVVHARNAFDLSGTGHGDSGGERWLRGAYVDEDALRSTFRLLSERDYFSWINHPTRKLVEDMYSRNVQAATEDANGVKDQNQGDQRAGIQGLASLLP</sequence>
<dbReference type="PANTHER" id="PTHR10696">
    <property type="entry name" value="GAMMA-BUTYROBETAINE HYDROXYLASE-RELATED"/>
    <property type="match status" value="1"/>
</dbReference>
<dbReference type="Gene3D" id="3.60.130.10">
    <property type="entry name" value="Clavaminate synthase-like"/>
    <property type="match status" value="1"/>
</dbReference>
<feature type="domain" description="TauD/TfdA-like" evidence="7">
    <location>
        <begin position="230"/>
        <end position="478"/>
    </location>
</feature>
<dbReference type="OrthoDB" id="406634at2759"/>
<reference evidence="8" key="1">
    <citation type="submission" date="2021-01" db="EMBL/GenBank/DDBJ databases">
        <title>Chromosome-level genome assembly of a human fungal pathogen reveals clustering of transcriptionally co-regulated genes.</title>
        <authorList>
            <person name="Voorhies M."/>
            <person name="Cohen S."/>
            <person name="Shea T.P."/>
            <person name="Petrus S."/>
            <person name="Munoz J.F."/>
            <person name="Poplawski S."/>
            <person name="Goldman W.E."/>
            <person name="Michael T."/>
            <person name="Cuomo C.A."/>
            <person name="Sil A."/>
            <person name="Beyhan S."/>
        </authorList>
    </citation>
    <scope>NUCLEOTIDE SEQUENCE</scope>
    <source>
        <strain evidence="8">WU24</strain>
    </source>
</reference>
<dbReference type="Proteomes" id="UP000663671">
    <property type="component" value="Chromosome 1"/>
</dbReference>
<organism evidence="8 9">
    <name type="scientific">Ajellomyces capsulatus</name>
    <name type="common">Darling's disease fungus</name>
    <name type="synonym">Histoplasma capsulatum</name>
    <dbReference type="NCBI Taxonomy" id="5037"/>
    <lineage>
        <taxon>Eukaryota</taxon>
        <taxon>Fungi</taxon>
        <taxon>Dikarya</taxon>
        <taxon>Ascomycota</taxon>
        <taxon>Pezizomycotina</taxon>
        <taxon>Eurotiomycetes</taxon>
        <taxon>Eurotiomycetidae</taxon>
        <taxon>Onygenales</taxon>
        <taxon>Ajellomycetaceae</taxon>
        <taxon>Histoplasma</taxon>
    </lineage>
</organism>
<evidence type="ECO:0000256" key="5">
    <source>
        <dbReference type="ARBA" id="ARBA00023002"/>
    </source>
</evidence>
<dbReference type="AlphaFoldDB" id="A0A8A1MLQ9"/>